<evidence type="ECO:0000256" key="1">
    <source>
        <dbReference type="ARBA" id="ARBA00023125"/>
    </source>
</evidence>
<dbReference type="InterPro" id="IPR010982">
    <property type="entry name" value="Lambda_DNA-bd_dom_sf"/>
</dbReference>
<dbReference type="PROSITE" id="PS50943">
    <property type="entry name" value="HTH_CROC1"/>
    <property type="match status" value="1"/>
</dbReference>
<dbReference type="PANTHER" id="PTHR36924">
    <property type="entry name" value="ANTITOXIN HIGA-1"/>
    <property type="match status" value="1"/>
</dbReference>
<dbReference type="CDD" id="cd00093">
    <property type="entry name" value="HTH_XRE"/>
    <property type="match status" value="1"/>
</dbReference>
<dbReference type="KEGG" id="daf:Desaf_3466"/>
<dbReference type="InterPro" id="IPR013430">
    <property type="entry name" value="Toxin_antidote_HigA"/>
</dbReference>
<dbReference type="STRING" id="690850.Desaf_3466"/>
<evidence type="ECO:0000259" key="2">
    <source>
        <dbReference type="PROSITE" id="PS50943"/>
    </source>
</evidence>
<sequence length="102" mass="11715">MNDTIPPIHPGEILSEEFLQPLGISMNQLSRDLNISVQRVSEIVRGRRAITTDTAMRLAAYFKTSAEFWLNLQMRYDLEQAKDSNLASRISQEVRPRQQHCA</sequence>
<organism evidence="3 4">
    <name type="scientific">Desulfocurvibacter africanus subsp. africanus str. Walvis Bay</name>
    <dbReference type="NCBI Taxonomy" id="690850"/>
    <lineage>
        <taxon>Bacteria</taxon>
        <taxon>Pseudomonadati</taxon>
        <taxon>Thermodesulfobacteriota</taxon>
        <taxon>Desulfovibrionia</taxon>
        <taxon>Desulfovibrionales</taxon>
        <taxon>Desulfovibrionaceae</taxon>
        <taxon>Desulfocurvibacter</taxon>
    </lineage>
</organism>
<dbReference type="SUPFAM" id="SSF47413">
    <property type="entry name" value="lambda repressor-like DNA-binding domains"/>
    <property type="match status" value="1"/>
</dbReference>
<proteinExistence type="predicted"/>
<feature type="domain" description="HTH cro/C1-type" evidence="2">
    <location>
        <begin position="22"/>
        <end position="69"/>
    </location>
</feature>
<dbReference type="Pfam" id="PF01381">
    <property type="entry name" value="HTH_3"/>
    <property type="match status" value="1"/>
</dbReference>
<evidence type="ECO:0000313" key="3">
    <source>
        <dbReference type="EMBL" id="EGJ51750.1"/>
    </source>
</evidence>
<dbReference type="EMBL" id="CP003221">
    <property type="protein sequence ID" value="EGJ51750.1"/>
    <property type="molecule type" value="Genomic_DNA"/>
</dbReference>
<evidence type="ECO:0000313" key="4">
    <source>
        <dbReference type="Proteomes" id="UP000007844"/>
    </source>
</evidence>
<dbReference type="eggNOG" id="COG3093">
    <property type="taxonomic scope" value="Bacteria"/>
</dbReference>
<dbReference type="AlphaFoldDB" id="F3YXH3"/>
<dbReference type="PANTHER" id="PTHR36924:SF1">
    <property type="entry name" value="ANTITOXIN HIGA-1"/>
    <property type="match status" value="1"/>
</dbReference>
<dbReference type="GO" id="GO:0003677">
    <property type="term" value="F:DNA binding"/>
    <property type="evidence" value="ECO:0007669"/>
    <property type="project" value="UniProtKB-KW"/>
</dbReference>
<keyword evidence="4" id="KW-1185">Reference proteome</keyword>
<dbReference type="HOGENOM" id="CLU_140230_5_2_7"/>
<keyword evidence="1" id="KW-0238">DNA-binding</keyword>
<reference evidence="3 4" key="1">
    <citation type="journal article" date="2011" name="J. Bacteriol.">
        <title>Genome sequence of the mercury-methylating and pleomorphic Desulfovibrio africanus Strain Walvis Bay.</title>
        <authorList>
            <person name="Brown S.D."/>
            <person name="Wall J.D."/>
            <person name="Kucken A.M."/>
            <person name="Gilmour C.C."/>
            <person name="Podar M."/>
            <person name="Brandt C.C."/>
            <person name="Teshima H."/>
            <person name="Detter J.C."/>
            <person name="Han C.S."/>
            <person name="Land M.L."/>
            <person name="Lucas S."/>
            <person name="Han J."/>
            <person name="Pennacchio L."/>
            <person name="Nolan M."/>
            <person name="Pitluck S."/>
            <person name="Woyke T."/>
            <person name="Goodwin L."/>
            <person name="Palumbo A.V."/>
            <person name="Elias D.A."/>
        </authorList>
    </citation>
    <scope>NUCLEOTIDE SEQUENCE [LARGE SCALE GENOMIC DNA]</scope>
    <source>
        <strain evidence="3 4">Walvis Bay</strain>
    </source>
</reference>
<protein>
    <submittedName>
        <fullName evidence="3">Plasmid maintenance system antidote protein, XRE family</fullName>
    </submittedName>
</protein>
<dbReference type="Gene3D" id="1.10.260.40">
    <property type="entry name" value="lambda repressor-like DNA-binding domains"/>
    <property type="match status" value="1"/>
</dbReference>
<dbReference type="SMART" id="SM00530">
    <property type="entry name" value="HTH_XRE"/>
    <property type="match status" value="1"/>
</dbReference>
<dbReference type="NCBIfam" id="TIGR02607">
    <property type="entry name" value="antidote_HigA"/>
    <property type="match status" value="1"/>
</dbReference>
<name>F3YXH3_DESAF</name>
<dbReference type="RefSeq" id="WP_014261364.1">
    <property type="nucleotide sequence ID" value="NC_016629.1"/>
</dbReference>
<gene>
    <name evidence="3" type="ORF">Desaf_3466</name>
</gene>
<dbReference type="InterPro" id="IPR001387">
    <property type="entry name" value="Cro/C1-type_HTH"/>
</dbReference>
<dbReference type="Proteomes" id="UP000007844">
    <property type="component" value="Chromosome"/>
</dbReference>
<accession>F3YXH3</accession>